<dbReference type="PANTHER" id="PTHR42879">
    <property type="entry name" value="3-OXOACYL-(ACYL-CARRIER-PROTEIN) REDUCTASE"/>
    <property type="match status" value="1"/>
</dbReference>
<dbReference type="InterPro" id="IPR050259">
    <property type="entry name" value="SDR"/>
</dbReference>
<sequence length="264" mass="28122">MLTGQRCVVTGASSGIGLAIARAFGEAGAAVLVHYHSHSGQASELVDEIRRRGGTAHGAQADLGQPAGCEQLLQQATRLLGGIDVLVANAGIQKDAAFTELTLEDWRQVMDLNLTGQFLCAQHAVRAFRRQGPDAQRSRALGKIIFINSVHQRIPWAGHANYAAAKGGLKLLMESMAQELAAEKIRVNAIAPGAIRTPINEDAWSTPEAMEKLLQLIPYGRIGEPEDVARAAVWLASDAADYVVGTTLFVDGAMSLYPAFREGG</sequence>
<dbReference type="NCBIfam" id="NF005559">
    <property type="entry name" value="PRK07231.1"/>
    <property type="match status" value="1"/>
</dbReference>
<comment type="similarity">
    <text evidence="1">Belongs to the short-chain dehydrogenases/reductases (SDR) family.</text>
</comment>
<dbReference type="SUPFAM" id="SSF51735">
    <property type="entry name" value="NAD(P)-binding Rossmann-fold domains"/>
    <property type="match status" value="1"/>
</dbReference>
<evidence type="ECO:0000313" key="2">
    <source>
        <dbReference type="EMBL" id="MBL0428618.1"/>
    </source>
</evidence>
<organism evidence="2 3">
    <name type="scientific">Ramlibacter alkalitolerans</name>
    <dbReference type="NCBI Taxonomy" id="2039631"/>
    <lineage>
        <taxon>Bacteria</taxon>
        <taxon>Pseudomonadati</taxon>
        <taxon>Pseudomonadota</taxon>
        <taxon>Betaproteobacteria</taxon>
        <taxon>Burkholderiales</taxon>
        <taxon>Comamonadaceae</taxon>
        <taxon>Ramlibacter</taxon>
    </lineage>
</organism>
<dbReference type="NCBIfam" id="NF009466">
    <property type="entry name" value="PRK12826.1-2"/>
    <property type="match status" value="1"/>
</dbReference>
<protein>
    <submittedName>
        <fullName evidence="2">3-oxoacyl-ACP reductase FabG</fullName>
    </submittedName>
</protein>
<dbReference type="RefSeq" id="WP_201693253.1">
    <property type="nucleotide sequence ID" value="NZ_JAEQND010000020.1"/>
</dbReference>
<dbReference type="PRINTS" id="PR00081">
    <property type="entry name" value="GDHRDH"/>
</dbReference>
<keyword evidence="3" id="KW-1185">Reference proteome</keyword>
<dbReference type="PROSITE" id="PS00061">
    <property type="entry name" value="ADH_SHORT"/>
    <property type="match status" value="1"/>
</dbReference>
<reference evidence="2 3" key="1">
    <citation type="journal article" date="2017" name="Int. J. Syst. Evol. Microbiol.">
        <title>Ramlibacter alkalitolerans sp. nov., alkali-tolerant bacterium isolated from soil of ginseng.</title>
        <authorList>
            <person name="Lee D.H."/>
            <person name="Cha C.J."/>
        </authorList>
    </citation>
    <scope>NUCLEOTIDE SEQUENCE [LARGE SCALE GENOMIC DNA]</scope>
    <source>
        <strain evidence="2 3">KACC 19305</strain>
    </source>
</reference>
<dbReference type="Gene3D" id="3.40.50.720">
    <property type="entry name" value="NAD(P)-binding Rossmann-like Domain"/>
    <property type="match status" value="1"/>
</dbReference>
<accession>A0ABS1JWC8</accession>
<dbReference type="PANTHER" id="PTHR42879:SF2">
    <property type="entry name" value="3-OXOACYL-[ACYL-CARRIER-PROTEIN] REDUCTASE FABG"/>
    <property type="match status" value="1"/>
</dbReference>
<evidence type="ECO:0000313" key="3">
    <source>
        <dbReference type="Proteomes" id="UP000622707"/>
    </source>
</evidence>
<name>A0ABS1JWC8_9BURK</name>
<gene>
    <name evidence="2" type="primary">fabG</name>
    <name evidence="2" type="ORF">JI746_26160</name>
</gene>
<comment type="caution">
    <text evidence="2">The sequence shown here is derived from an EMBL/GenBank/DDBJ whole genome shotgun (WGS) entry which is preliminary data.</text>
</comment>
<dbReference type="InterPro" id="IPR036291">
    <property type="entry name" value="NAD(P)-bd_dom_sf"/>
</dbReference>
<proteinExistence type="inferred from homology"/>
<dbReference type="InterPro" id="IPR002347">
    <property type="entry name" value="SDR_fam"/>
</dbReference>
<dbReference type="Pfam" id="PF13561">
    <property type="entry name" value="adh_short_C2"/>
    <property type="match status" value="1"/>
</dbReference>
<dbReference type="InterPro" id="IPR020904">
    <property type="entry name" value="Sc_DH/Rdtase_CS"/>
</dbReference>
<dbReference type="EMBL" id="JAEQND010000020">
    <property type="protein sequence ID" value="MBL0428618.1"/>
    <property type="molecule type" value="Genomic_DNA"/>
</dbReference>
<dbReference type="Proteomes" id="UP000622707">
    <property type="component" value="Unassembled WGS sequence"/>
</dbReference>
<dbReference type="PRINTS" id="PR00080">
    <property type="entry name" value="SDRFAMILY"/>
</dbReference>
<evidence type="ECO:0000256" key="1">
    <source>
        <dbReference type="ARBA" id="ARBA00006484"/>
    </source>
</evidence>